<evidence type="ECO:0000313" key="5">
    <source>
        <dbReference type="Proteomes" id="UP000008680"/>
    </source>
</evidence>
<dbReference type="Pfam" id="PF19289">
    <property type="entry name" value="PmbA_TldD_3rd"/>
    <property type="match status" value="1"/>
</dbReference>
<evidence type="ECO:0000259" key="3">
    <source>
        <dbReference type="Pfam" id="PF19290"/>
    </source>
</evidence>
<dbReference type="RefSeq" id="WP_012956671.1">
    <property type="nucleotide sequence ID" value="NC_013790.1"/>
</dbReference>
<keyword evidence="5" id="KW-1185">Reference proteome</keyword>
<dbReference type="Proteomes" id="UP000008680">
    <property type="component" value="Chromosome"/>
</dbReference>
<organism evidence="4 5">
    <name type="scientific">Methanobrevibacter ruminantium (strain ATCC 35063 / DSM 1093 / JCM 13430 / OCM 146 / M1)</name>
    <name type="common">Methanobacterium ruminantium</name>
    <dbReference type="NCBI Taxonomy" id="634498"/>
    <lineage>
        <taxon>Archaea</taxon>
        <taxon>Methanobacteriati</taxon>
        <taxon>Methanobacteriota</taxon>
        <taxon>Methanomada group</taxon>
        <taxon>Methanobacteria</taxon>
        <taxon>Methanobacteriales</taxon>
        <taxon>Methanobacteriaceae</taxon>
        <taxon>Methanobrevibacter</taxon>
    </lineage>
</organism>
<dbReference type="InterPro" id="IPR045569">
    <property type="entry name" value="Metalloprtase-TldD/E_C"/>
</dbReference>
<dbReference type="Gene3D" id="3.30.2290.10">
    <property type="entry name" value="PmbA/TldD superfamily"/>
    <property type="match status" value="1"/>
</dbReference>
<dbReference type="GeneID" id="8771543"/>
<feature type="domain" description="Metalloprotease TldD/E central" evidence="3">
    <location>
        <begin position="110"/>
        <end position="210"/>
    </location>
</feature>
<name>D3DZP5_METRM</name>
<dbReference type="STRING" id="634498.mru_1873"/>
<feature type="domain" description="Metalloprotease TldD/E N-terminal" evidence="1">
    <location>
        <begin position="20"/>
        <end position="80"/>
    </location>
</feature>
<dbReference type="eggNOG" id="arCOG00322">
    <property type="taxonomic scope" value="Archaea"/>
</dbReference>
<dbReference type="GO" id="GO:0005829">
    <property type="term" value="C:cytosol"/>
    <property type="evidence" value="ECO:0007669"/>
    <property type="project" value="TreeGrafter"/>
</dbReference>
<proteinExistence type="predicted"/>
<sequence length="437" mass="47563">MIYEIAEEAKREISKYSDTYEIYIDRTELLELDSQKTELNFAKEDLSLGVGIRIIKDGAIGFAFTSDMDEIAKTCENAYLNSKLNTKDEFYSFAEYEKLPVVKGTYDKRFKDLDLDELTGSLKSVLNSVEDYGCQVSSGGFSAAEGETLIINSNGVEAYDNSTGFAIGVSINAVKDGELTTAYDSDSSCLYDLDGMALVEDICNLAMDSLGGEDIETSDRDVVLDYHAATGLLSTFLSGFNADNVQRGRSRIADKMDEKIITENLSIYDDSTIDGGLNSSRCDDEGTASKRTCLVEDGVLKGFLYDIYTANKDGVKSSSNGFRSSYLGTPSVGASNLLFDFKSHRNLDDIDDAFLVTDVLGAHTANPITGDFSVEASNSFLVSNGDKKPIKKAMISGNIYDLLADAEAVGTETKQRGSFIIPKIFLPNVRVVGNNSN</sequence>
<dbReference type="KEGG" id="mru:mru_1873"/>
<gene>
    <name evidence="4" type="ordered locus">mru_1873</name>
</gene>
<dbReference type="HOGENOM" id="CLU_026425_4_2_2"/>
<dbReference type="InterPro" id="IPR036059">
    <property type="entry name" value="TldD/PmbA_sf"/>
</dbReference>
<dbReference type="GO" id="GO:0008237">
    <property type="term" value="F:metallopeptidase activity"/>
    <property type="evidence" value="ECO:0007669"/>
    <property type="project" value="InterPro"/>
</dbReference>
<protein>
    <submittedName>
        <fullName evidence="4">Peptidase U62 family</fullName>
    </submittedName>
</protein>
<evidence type="ECO:0000313" key="4">
    <source>
        <dbReference type="EMBL" id="ADC47723.1"/>
    </source>
</evidence>
<dbReference type="InterPro" id="IPR047657">
    <property type="entry name" value="PmbA"/>
</dbReference>
<dbReference type="Pfam" id="PF19290">
    <property type="entry name" value="PmbA_TldD_2nd"/>
    <property type="match status" value="1"/>
</dbReference>
<dbReference type="PANTHER" id="PTHR43421">
    <property type="entry name" value="METALLOPROTEASE PMBA"/>
    <property type="match status" value="1"/>
</dbReference>
<dbReference type="InterPro" id="IPR002510">
    <property type="entry name" value="Metalloprtase-TldD/E_N"/>
</dbReference>
<dbReference type="OrthoDB" id="84520at2157"/>
<reference evidence="4 5" key="1">
    <citation type="journal article" date="2010" name="PLoS ONE">
        <title>The genome sequence of the rumen methanogen Methanobrevibacter ruminantium reveals new possibilities for controlling ruminant methane emissions.</title>
        <authorList>
            <person name="Leahy S.C."/>
            <person name="Kelly W.J."/>
            <person name="Altermann E."/>
            <person name="Ronimus R.S."/>
            <person name="Yeoman C.J."/>
            <person name="Pacheco D.M."/>
            <person name="Li D."/>
            <person name="Kong Z."/>
            <person name="McTavish S."/>
            <person name="Sang C."/>
            <person name="Lambie S.C."/>
            <person name="Janssen P.H."/>
            <person name="Dey D."/>
            <person name="Attwood G.T."/>
        </authorList>
    </citation>
    <scope>NUCLEOTIDE SEQUENCE [LARGE SCALE GENOMIC DNA]</scope>
    <source>
        <strain evidence="5">ATCC 35063 / DSM 1093 / JCM 13430 / OCM 146 / M1</strain>
    </source>
</reference>
<dbReference type="EMBL" id="CP001719">
    <property type="protein sequence ID" value="ADC47723.1"/>
    <property type="molecule type" value="Genomic_DNA"/>
</dbReference>
<feature type="domain" description="Metalloprotease TldD/E C-terminal" evidence="2">
    <location>
        <begin position="221"/>
        <end position="433"/>
    </location>
</feature>
<dbReference type="InterPro" id="IPR035068">
    <property type="entry name" value="TldD/PmbA_N"/>
</dbReference>
<dbReference type="InterPro" id="IPR045570">
    <property type="entry name" value="Metalloprtase-TldD/E_cen_dom"/>
</dbReference>
<evidence type="ECO:0000259" key="2">
    <source>
        <dbReference type="Pfam" id="PF19289"/>
    </source>
</evidence>
<dbReference type="AlphaFoldDB" id="D3DZP5"/>
<dbReference type="PATRIC" id="fig|634498.28.peg.1873"/>
<dbReference type="PANTHER" id="PTHR43421:SF1">
    <property type="entry name" value="METALLOPROTEASE PMBA"/>
    <property type="match status" value="1"/>
</dbReference>
<dbReference type="GO" id="GO:0006508">
    <property type="term" value="P:proteolysis"/>
    <property type="evidence" value="ECO:0007669"/>
    <property type="project" value="InterPro"/>
</dbReference>
<dbReference type="Pfam" id="PF01523">
    <property type="entry name" value="PmbA_TldD_1st"/>
    <property type="match status" value="1"/>
</dbReference>
<accession>D3DZP5</accession>
<dbReference type="SUPFAM" id="SSF111283">
    <property type="entry name" value="Putative modulator of DNA gyrase, PmbA/TldD"/>
    <property type="match status" value="1"/>
</dbReference>
<evidence type="ECO:0000259" key="1">
    <source>
        <dbReference type="Pfam" id="PF01523"/>
    </source>
</evidence>